<proteinExistence type="predicted"/>
<reference evidence="1 2" key="1">
    <citation type="submission" date="2016-09" db="EMBL/GenBank/DDBJ databases">
        <title>The draft genome of Dichanthelium oligosanthes: A C3 panicoid grass species.</title>
        <authorList>
            <person name="Studer A.J."/>
            <person name="Schnable J.C."/>
            <person name="Brutnell T.P."/>
        </authorList>
    </citation>
    <scope>NUCLEOTIDE SEQUENCE [LARGE SCALE GENOMIC DNA]</scope>
    <source>
        <strain evidence="2">cv. Kellogg 1175</strain>
        <tissue evidence="1">Leaf</tissue>
    </source>
</reference>
<dbReference type="OrthoDB" id="10593209at2759"/>
<keyword evidence="2" id="KW-1185">Reference proteome</keyword>
<gene>
    <name evidence="1" type="ORF">BAE44_0003714</name>
</gene>
<accession>A0A1E5WCZ7</accession>
<dbReference type="AlphaFoldDB" id="A0A1E5WCZ7"/>
<dbReference type="Proteomes" id="UP000095767">
    <property type="component" value="Unassembled WGS sequence"/>
</dbReference>
<evidence type="ECO:0000313" key="2">
    <source>
        <dbReference type="Proteomes" id="UP000095767"/>
    </source>
</evidence>
<sequence length="88" mass="9040">MRLLSASTRMLLRSPSVVSNLVISPGTPRSISTSSFAMSIRMSASLDANASSTAAMTRGWSSDSKLKNGSGVPKCMLLLGAAGGMLCT</sequence>
<organism evidence="1 2">
    <name type="scientific">Dichanthelium oligosanthes</name>
    <dbReference type="NCBI Taxonomy" id="888268"/>
    <lineage>
        <taxon>Eukaryota</taxon>
        <taxon>Viridiplantae</taxon>
        <taxon>Streptophyta</taxon>
        <taxon>Embryophyta</taxon>
        <taxon>Tracheophyta</taxon>
        <taxon>Spermatophyta</taxon>
        <taxon>Magnoliopsida</taxon>
        <taxon>Liliopsida</taxon>
        <taxon>Poales</taxon>
        <taxon>Poaceae</taxon>
        <taxon>PACMAD clade</taxon>
        <taxon>Panicoideae</taxon>
        <taxon>Panicodae</taxon>
        <taxon>Paniceae</taxon>
        <taxon>Dichantheliinae</taxon>
        <taxon>Dichanthelium</taxon>
    </lineage>
</organism>
<evidence type="ECO:0000313" key="1">
    <source>
        <dbReference type="EMBL" id="OEL35267.1"/>
    </source>
</evidence>
<name>A0A1E5WCZ7_9POAL</name>
<comment type="caution">
    <text evidence="1">The sequence shown here is derived from an EMBL/GenBank/DDBJ whole genome shotgun (WGS) entry which is preliminary data.</text>
</comment>
<dbReference type="EMBL" id="LWDX02012705">
    <property type="protein sequence ID" value="OEL35267.1"/>
    <property type="molecule type" value="Genomic_DNA"/>
</dbReference>
<protein>
    <submittedName>
        <fullName evidence="1">Uncharacterized protein</fullName>
    </submittedName>
</protein>